<name>A0ACC3T6T4_LIPKO</name>
<reference evidence="2" key="1">
    <citation type="journal article" date="2024" name="Front. Bioeng. Biotechnol.">
        <title>Genome-scale model development and genomic sequencing of the oleaginous clade Lipomyces.</title>
        <authorList>
            <person name="Czajka J.J."/>
            <person name="Han Y."/>
            <person name="Kim J."/>
            <person name="Mondo S.J."/>
            <person name="Hofstad B.A."/>
            <person name="Robles A."/>
            <person name="Haridas S."/>
            <person name="Riley R."/>
            <person name="LaButti K."/>
            <person name="Pangilinan J."/>
            <person name="Andreopoulos W."/>
            <person name="Lipzen A."/>
            <person name="Yan J."/>
            <person name="Wang M."/>
            <person name="Ng V."/>
            <person name="Grigoriev I.V."/>
            <person name="Spatafora J.W."/>
            <person name="Magnuson J.K."/>
            <person name="Baker S.E."/>
            <person name="Pomraning K.R."/>
        </authorList>
    </citation>
    <scope>NUCLEOTIDE SEQUENCE [LARGE SCALE GENOMIC DNA]</scope>
    <source>
        <strain evidence="2">CBS 7786</strain>
    </source>
</reference>
<sequence>MMMDPPILFPEVPQLTPQQKFRLSKEAQIKEAISKRDYEALARLAKSKSGLLSDSLRRQAWPILLGCNADIRVDPNWAAIAPHQDEEQARLDVERSFIFYPPSNEIFGYWLVVILLIKFRSHRSVTKPAPHKKERAARRHYSSPAAAPQTIIFPRLS</sequence>
<dbReference type="EMBL" id="MU971344">
    <property type="protein sequence ID" value="KAK9239658.1"/>
    <property type="molecule type" value="Genomic_DNA"/>
</dbReference>
<proteinExistence type="predicted"/>
<accession>A0ACC3T6T4</accession>
<organism evidence="1 2">
    <name type="scientific">Lipomyces kononenkoae</name>
    <name type="common">Yeast</name>
    <dbReference type="NCBI Taxonomy" id="34357"/>
    <lineage>
        <taxon>Eukaryota</taxon>
        <taxon>Fungi</taxon>
        <taxon>Dikarya</taxon>
        <taxon>Ascomycota</taxon>
        <taxon>Saccharomycotina</taxon>
        <taxon>Lipomycetes</taxon>
        <taxon>Lipomycetales</taxon>
        <taxon>Lipomycetaceae</taxon>
        <taxon>Lipomyces</taxon>
    </lineage>
</organism>
<evidence type="ECO:0000313" key="1">
    <source>
        <dbReference type="EMBL" id="KAK9239658.1"/>
    </source>
</evidence>
<comment type="caution">
    <text evidence="1">The sequence shown here is derived from an EMBL/GenBank/DDBJ whole genome shotgun (WGS) entry which is preliminary data.</text>
</comment>
<evidence type="ECO:0000313" key="2">
    <source>
        <dbReference type="Proteomes" id="UP001433508"/>
    </source>
</evidence>
<gene>
    <name evidence="1" type="ORF">V1525DRAFT_12678</name>
</gene>
<protein>
    <submittedName>
        <fullName evidence="1">Uncharacterized protein</fullName>
    </submittedName>
</protein>
<keyword evidence="2" id="KW-1185">Reference proteome</keyword>
<dbReference type="Proteomes" id="UP001433508">
    <property type="component" value="Unassembled WGS sequence"/>
</dbReference>